<evidence type="ECO:0000313" key="8">
    <source>
        <dbReference type="Proteomes" id="UP000543836"/>
    </source>
</evidence>
<dbReference type="InterPro" id="IPR010583">
    <property type="entry name" value="MipA"/>
</dbReference>
<feature type="signal peptide" evidence="6">
    <location>
        <begin position="1"/>
        <end position="33"/>
    </location>
</feature>
<comment type="subcellular location">
    <subcellularLocation>
        <location evidence="1">Cell outer membrane</location>
    </subcellularLocation>
</comment>
<dbReference type="EMBL" id="JACIIG010000004">
    <property type="protein sequence ID" value="MBB4568031.1"/>
    <property type="molecule type" value="Genomic_DNA"/>
</dbReference>
<feature type="chain" id="PRO_5030713727" evidence="6">
    <location>
        <begin position="34"/>
        <end position="280"/>
    </location>
</feature>
<dbReference type="Proteomes" id="UP000543836">
    <property type="component" value="Unassembled WGS sequence"/>
</dbReference>
<keyword evidence="4" id="KW-0472">Membrane</keyword>
<evidence type="ECO:0000256" key="5">
    <source>
        <dbReference type="ARBA" id="ARBA00023237"/>
    </source>
</evidence>
<gene>
    <name evidence="7" type="ORF">GGE60_002142</name>
</gene>
<dbReference type="PANTHER" id="PTHR38776:SF1">
    <property type="entry name" value="MLTA-INTERACTING PROTEIN-RELATED"/>
    <property type="match status" value="1"/>
</dbReference>
<keyword evidence="8" id="KW-1185">Reference proteome</keyword>
<protein>
    <submittedName>
        <fullName evidence="7">Outer membrane scaffolding protein for murein synthesis (MipA/OmpV family)</fullName>
    </submittedName>
</protein>
<dbReference type="RefSeq" id="WP_028751396.1">
    <property type="nucleotide sequence ID" value="NZ_JACIIG010000004.1"/>
</dbReference>
<organism evidence="7 8">
    <name type="scientific">Rhizobium leucaenae</name>
    <dbReference type="NCBI Taxonomy" id="29450"/>
    <lineage>
        <taxon>Bacteria</taxon>
        <taxon>Pseudomonadati</taxon>
        <taxon>Pseudomonadota</taxon>
        <taxon>Alphaproteobacteria</taxon>
        <taxon>Hyphomicrobiales</taxon>
        <taxon>Rhizobiaceae</taxon>
        <taxon>Rhizobium/Agrobacterium group</taxon>
        <taxon>Rhizobium</taxon>
    </lineage>
</organism>
<evidence type="ECO:0000313" key="7">
    <source>
        <dbReference type="EMBL" id="MBB4568031.1"/>
    </source>
</evidence>
<dbReference type="Pfam" id="PF06629">
    <property type="entry name" value="MipA"/>
    <property type="match status" value="1"/>
</dbReference>
<evidence type="ECO:0000256" key="4">
    <source>
        <dbReference type="ARBA" id="ARBA00023136"/>
    </source>
</evidence>
<proteinExistence type="inferred from homology"/>
<reference evidence="7 8" key="1">
    <citation type="submission" date="2020-08" db="EMBL/GenBank/DDBJ databases">
        <title>Genomic Encyclopedia of Type Strains, Phase IV (KMG-V): Genome sequencing to study the core and pangenomes of soil and plant-associated prokaryotes.</title>
        <authorList>
            <person name="Whitman W."/>
        </authorList>
    </citation>
    <scope>NUCLEOTIDE SEQUENCE [LARGE SCALE GENOMIC DNA]</scope>
    <source>
        <strain evidence="7 8">SEMIA 492</strain>
    </source>
</reference>
<sequence>MFSVKTALFNRFSALAGIALLAASATGAFPALAQEAAKSASTTWVVTLGGTVEYGPSYEGSKHLSFSGMPSFDFHRLGESQDYSAPDDNIDYSLFEVGGIEVGPVVGLRGGRSAFDDSRLEGLRRVRWNFDAGAFAQYWPIENQLRVRAETRQALWGGDGLVADLSLDWFQPVGDSWLLSAGPRMSLANSTYMRNNFGISESGAAKNGHLDAFDAGGGLKSVGFTVAATYTFSPAWSVQVYDKYSRLVSDAADSPITSQIGSPNQNIIGFTLNRTFDVRF</sequence>
<comment type="caution">
    <text evidence="7">The sequence shown here is derived from an EMBL/GenBank/DDBJ whole genome shotgun (WGS) entry which is preliminary data.</text>
</comment>
<dbReference type="AlphaFoldDB" id="A0A7W6ZSM5"/>
<accession>A0A7W6ZSM5</accession>
<comment type="similarity">
    <text evidence="2">Belongs to the MipA/OmpV family.</text>
</comment>
<evidence type="ECO:0000256" key="3">
    <source>
        <dbReference type="ARBA" id="ARBA00022729"/>
    </source>
</evidence>
<evidence type="ECO:0000256" key="6">
    <source>
        <dbReference type="SAM" id="SignalP"/>
    </source>
</evidence>
<name>A0A7W6ZSM5_9HYPH</name>
<dbReference type="GO" id="GO:0009279">
    <property type="term" value="C:cell outer membrane"/>
    <property type="evidence" value="ECO:0007669"/>
    <property type="project" value="UniProtKB-SubCell"/>
</dbReference>
<keyword evidence="3 6" id="KW-0732">Signal</keyword>
<evidence type="ECO:0000256" key="1">
    <source>
        <dbReference type="ARBA" id="ARBA00004442"/>
    </source>
</evidence>
<keyword evidence="5" id="KW-0998">Cell outer membrane</keyword>
<evidence type="ECO:0000256" key="2">
    <source>
        <dbReference type="ARBA" id="ARBA00005722"/>
    </source>
</evidence>
<dbReference type="PANTHER" id="PTHR38776">
    <property type="entry name" value="MLTA-INTERACTING PROTEIN-RELATED"/>
    <property type="match status" value="1"/>
</dbReference>